<gene>
    <name evidence="7" type="ORF">Tsubulata_041777</name>
</gene>
<evidence type="ECO:0000313" key="7">
    <source>
        <dbReference type="EMBL" id="KAJ4834840.1"/>
    </source>
</evidence>
<evidence type="ECO:0000313" key="8">
    <source>
        <dbReference type="Proteomes" id="UP001141552"/>
    </source>
</evidence>
<evidence type="ECO:0000256" key="4">
    <source>
        <dbReference type="PROSITE-ProRule" id="PRU00810"/>
    </source>
</evidence>
<evidence type="ECO:0000256" key="5">
    <source>
        <dbReference type="SAM" id="MobiDB-lite"/>
    </source>
</evidence>
<dbReference type="EMBL" id="JAKUCV010004603">
    <property type="protein sequence ID" value="KAJ4834840.1"/>
    <property type="molecule type" value="Genomic_DNA"/>
</dbReference>
<feature type="compositionally biased region" description="Basic and acidic residues" evidence="5">
    <location>
        <begin position="139"/>
        <end position="159"/>
    </location>
</feature>
<reference evidence="7" key="2">
    <citation type="journal article" date="2023" name="Plants (Basel)">
        <title>Annotation of the Turnera subulata (Passifloraceae) Draft Genome Reveals the S-Locus Evolved after the Divergence of Turneroideae from Passifloroideae in a Stepwise Manner.</title>
        <authorList>
            <person name="Henning P.M."/>
            <person name="Roalson E.H."/>
            <person name="Mir W."/>
            <person name="McCubbin A.G."/>
            <person name="Shore J.S."/>
        </authorList>
    </citation>
    <scope>NUCLEOTIDE SEQUENCE</scope>
    <source>
        <strain evidence="7">F60SS</strain>
    </source>
</reference>
<comment type="caution">
    <text evidence="7">The sequence shown here is derived from an EMBL/GenBank/DDBJ whole genome shotgun (WGS) entry which is preliminary data.</text>
</comment>
<feature type="domain" description="Histone deacetylase interacting" evidence="6">
    <location>
        <begin position="433"/>
        <end position="535"/>
    </location>
</feature>
<evidence type="ECO:0000256" key="2">
    <source>
        <dbReference type="ARBA" id="ARBA00022491"/>
    </source>
</evidence>
<dbReference type="GO" id="GO:0000118">
    <property type="term" value="C:histone deacetylase complex"/>
    <property type="evidence" value="ECO:0007669"/>
    <property type="project" value="TreeGrafter"/>
</dbReference>
<dbReference type="Pfam" id="PF02671">
    <property type="entry name" value="PAH"/>
    <property type="match status" value="1"/>
</dbReference>
<accession>A0A9Q0JBL0</accession>
<dbReference type="GO" id="GO:0000785">
    <property type="term" value="C:chromatin"/>
    <property type="evidence" value="ECO:0007669"/>
    <property type="project" value="TreeGrafter"/>
</dbReference>
<evidence type="ECO:0000259" key="6">
    <source>
        <dbReference type="SMART" id="SM00761"/>
    </source>
</evidence>
<dbReference type="InterPro" id="IPR013194">
    <property type="entry name" value="HDAC_interact_dom"/>
</dbReference>
<sequence>MLKKRARDLMGDGGGVVLRCSTSGGDNLFATANQMMSKKMRGVSVTGAKEVGLLAAGFEEAIGFFNRVKVSSDRHVYEALLGTLSLYRQRCIGKDILCAKVLLLLKNHQDLTQHFLNFICGPPVTLTPPPPPPSSSGRGESRSKKVAEEKKKEKEKNHSLDVVIRGPQVTPPSPSSSDSCDHEVRSNGVPSLLQYMRKSKSKEEEKNHSNKRAKIVTDTPKQGAENVRAIQVIPERVVYANCPDLIEEVTTFATVPEDATQIAEYETLYSHTLKMANGGAIQADWAGSDHQYSAGTEENKRAANAMFQQESPVSNNEEEEEEAGALIREELKKQGICLFQKARETLPSPQKFLEPFYYYTNGKIEKAEFDEKMAAVIGEYPDLAIQLELYLSKLDEFCGSLKDKDDNDTCKARQSSMQQKKNNQVLDQFPDDESRHCTPSYWLRTEDNDNSSSGHGKDQDTRRGEELINDKWVCQPPYSYTSTHPHKSKKEKLLLECEDDMFEVDMLLGWVKSAQDYGTGWLNSINGRKGNIMSDGKERYLINCIKRLYGTAHGQRILRSLKESPEDTLPSILSRLKQKHQELLMFRSDKRSIWADVYSKYNSRSIAAALG</sequence>
<protein>
    <recommendedName>
        <fullName evidence="6">Histone deacetylase interacting domain-containing protein</fullName>
    </recommendedName>
</protein>
<keyword evidence="3 4" id="KW-0539">Nucleus</keyword>
<feature type="compositionally biased region" description="Polar residues" evidence="5">
    <location>
        <begin position="412"/>
        <end position="426"/>
    </location>
</feature>
<feature type="region of interest" description="Disordered" evidence="5">
    <location>
        <begin position="127"/>
        <end position="186"/>
    </location>
</feature>
<organism evidence="7 8">
    <name type="scientific">Turnera subulata</name>
    <dbReference type="NCBI Taxonomy" id="218843"/>
    <lineage>
        <taxon>Eukaryota</taxon>
        <taxon>Viridiplantae</taxon>
        <taxon>Streptophyta</taxon>
        <taxon>Embryophyta</taxon>
        <taxon>Tracheophyta</taxon>
        <taxon>Spermatophyta</taxon>
        <taxon>Magnoliopsida</taxon>
        <taxon>eudicotyledons</taxon>
        <taxon>Gunneridae</taxon>
        <taxon>Pentapetalae</taxon>
        <taxon>rosids</taxon>
        <taxon>fabids</taxon>
        <taxon>Malpighiales</taxon>
        <taxon>Passifloraceae</taxon>
        <taxon>Turnera</taxon>
    </lineage>
</organism>
<dbReference type="InterPro" id="IPR003822">
    <property type="entry name" value="PAH"/>
</dbReference>
<dbReference type="Pfam" id="PF08295">
    <property type="entry name" value="Sin3_corepress"/>
    <property type="match status" value="1"/>
</dbReference>
<proteinExistence type="predicted"/>
<dbReference type="Proteomes" id="UP001141552">
    <property type="component" value="Unassembled WGS sequence"/>
</dbReference>
<evidence type="ECO:0000256" key="3">
    <source>
        <dbReference type="ARBA" id="ARBA00023242"/>
    </source>
</evidence>
<dbReference type="OrthoDB" id="1748418at2759"/>
<keyword evidence="2" id="KW-0678">Repressor</keyword>
<reference evidence="7" key="1">
    <citation type="submission" date="2022-02" db="EMBL/GenBank/DDBJ databases">
        <authorList>
            <person name="Henning P.M."/>
            <person name="McCubbin A.G."/>
            <person name="Shore J.S."/>
        </authorList>
    </citation>
    <scope>NUCLEOTIDE SEQUENCE</scope>
    <source>
        <strain evidence="7">F60SS</strain>
        <tissue evidence="7">Leaves</tissue>
    </source>
</reference>
<dbReference type="AlphaFoldDB" id="A0A9Q0JBL0"/>
<dbReference type="InterPro" id="IPR039774">
    <property type="entry name" value="Sin3-like"/>
</dbReference>
<dbReference type="PANTHER" id="PTHR12346:SF8">
    <property type="entry name" value="PAIRED AMPHIPATHIC HELIX PROTEIN SIN3-LIKE 2"/>
    <property type="match status" value="1"/>
</dbReference>
<dbReference type="PROSITE" id="PS51477">
    <property type="entry name" value="PAH"/>
    <property type="match status" value="1"/>
</dbReference>
<dbReference type="InterPro" id="IPR036600">
    <property type="entry name" value="PAH_sf"/>
</dbReference>
<dbReference type="SUPFAM" id="SSF47762">
    <property type="entry name" value="PAH2 domain"/>
    <property type="match status" value="1"/>
</dbReference>
<evidence type="ECO:0000256" key="1">
    <source>
        <dbReference type="ARBA" id="ARBA00004123"/>
    </source>
</evidence>
<dbReference type="GO" id="GO:0003714">
    <property type="term" value="F:transcription corepressor activity"/>
    <property type="evidence" value="ECO:0007669"/>
    <property type="project" value="InterPro"/>
</dbReference>
<keyword evidence="8" id="KW-1185">Reference proteome</keyword>
<comment type="subcellular location">
    <subcellularLocation>
        <location evidence="1 4">Nucleus</location>
    </subcellularLocation>
</comment>
<name>A0A9Q0JBL0_9ROSI</name>
<dbReference type="GO" id="GO:0000122">
    <property type="term" value="P:negative regulation of transcription by RNA polymerase II"/>
    <property type="evidence" value="ECO:0007669"/>
    <property type="project" value="TreeGrafter"/>
</dbReference>
<dbReference type="SMART" id="SM00761">
    <property type="entry name" value="HDAC_interact"/>
    <property type="match status" value="1"/>
</dbReference>
<dbReference type="PANTHER" id="PTHR12346">
    <property type="entry name" value="SIN3B-RELATED"/>
    <property type="match status" value="1"/>
</dbReference>
<dbReference type="Gene3D" id="1.20.1160.11">
    <property type="entry name" value="Paired amphipathic helix"/>
    <property type="match status" value="1"/>
</dbReference>
<feature type="region of interest" description="Disordered" evidence="5">
    <location>
        <begin position="405"/>
        <end position="463"/>
    </location>
</feature>